<protein>
    <submittedName>
        <fullName evidence="2">DUF2931 family protein</fullName>
    </submittedName>
</protein>
<proteinExistence type="predicted"/>
<evidence type="ECO:0000313" key="2">
    <source>
        <dbReference type="EMBL" id="MBF7978989.1"/>
    </source>
</evidence>
<dbReference type="EMBL" id="JADOBI010000002">
    <property type="protein sequence ID" value="MBF7978989.1"/>
    <property type="molecule type" value="Genomic_DNA"/>
</dbReference>
<organism evidence="2 3">
    <name type="scientific">Rahnella laticis</name>
    <dbReference type="NCBI Taxonomy" id="2787622"/>
    <lineage>
        <taxon>Bacteria</taxon>
        <taxon>Pseudomonadati</taxon>
        <taxon>Pseudomonadota</taxon>
        <taxon>Gammaproteobacteria</taxon>
        <taxon>Enterobacterales</taxon>
        <taxon>Yersiniaceae</taxon>
        <taxon>Rahnella</taxon>
    </lineage>
</organism>
<name>A0ABS0E6W2_9GAMM</name>
<reference evidence="2 3" key="1">
    <citation type="submission" date="2020-11" db="EMBL/GenBank/DDBJ databases">
        <title>Taxonomic investigation of Rahnella strains.</title>
        <authorList>
            <person name="Lee S.D."/>
        </authorList>
    </citation>
    <scope>NUCLEOTIDE SEQUENCE [LARGE SCALE GENOMIC DNA]</scope>
    <source>
        <strain evidence="2 3">SAP-17</strain>
    </source>
</reference>
<dbReference type="InterPro" id="IPR021326">
    <property type="entry name" value="DUF2931"/>
</dbReference>
<sequence>MKIITGLLSLSLLAGCSSHAQTQTQTQTQKGNFKAPWDEWYFTFSTPKALPAQVTLVKLLDTDGYGYVFQTIDQPQGDSVGKWDSHNGLGSSPFNKAKAPPQMIKFCWDSIIDKKVYETTLFFLPDTQNKMTSSEPDWYNAKETYYFRYLVIGLAPEGKVRVWLKNNGNPDLLQSSTKITTVSGKDLDMCKGVTKSDFTYDYDDDIKAFIKDKKYPYGSW</sequence>
<dbReference type="Pfam" id="PF11153">
    <property type="entry name" value="DUF2931"/>
    <property type="match status" value="1"/>
</dbReference>
<feature type="signal peptide" evidence="1">
    <location>
        <begin position="1"/>
        <end position="20"/>
    </location>
</feature>
<evidence type="ECO:0000313" key="3">
    <source>
        <dbReference type="Proteomes" id="UP000636811"/>
    </source>
</evidence>
<dbReference type="RefSeq" id="WP_195813464.1">
    <property type="nucleotide sequence ID" value="NZ_JADOBI010000002.1"/>
</dbReference>
<gene>
    <name evidence="2" type="ORF">IV433_06135</name>
</gene>
<comment type="caution">
    <text evidence="2">The sequence shown here is derived from an EMBL/GenBank/DDBJ whole genome shotgun (WGS) entry which is preliminary data.</text>
</comment>
<accession>A0ABS0E6W2</accession>
<dbReference type="PROSITE" id="PS51257">
    <property type="entry name" value="PROKAR_LIPOPROTEIN"/>
    <property type="match status" value="1"/>
</dbReference>
<evidence type="ECO:0000256" key="1">
    <source>
        <dbReference type="SAM" id="SignalP"/>
    </source>
</evidence>
<keyword evidence="1" id="KW-0732">Signal</keyword>
<dbReference type="Proteomes" id="UP000636811">
    <property type="component" value="Unassembled WGS sequence"/>
</dbReference>
<feature type="chain" id="PRO_5045837448" evidence="1">
    <location>
        <begin position="21"/>
        <end position="220"/>
    </location>
</feature>
<keyword evidence="3" id="KW-1185">Reference proteome</keyword>